<dbReference type="InterPro" id="IPR018062">
    <property type="entry name" value="HTH_AraC-typ_CS"/>
</dbReference>
<reference evidence="5 6" key="2">
    <citation type="journal article" date="2019" name="Int. J. Syst. Evol. Microbiol.">
        <title>Description and complete genome sequence of Bradyrhizobium amphicarpaeae sp. nov., harbouring photosystem and nitrogen-fixation genes.</title>
        <authorList>
            <person name="Bromfield E.S.P."/>
            <person name="Cloutier S."/>
            <person name="Nguyen H.D.T."/>
        </authorList>
    </citation>
    <scope>NUCLEOTIDE SEQUENCE [LARGE SCALE GENOMIC DNA]</scope>
    <source>
        <strain evidence="5 6">39S1MB</strain>
    </source>
</reference>
<dbReference type="Pfam" id="PF12833">
    <property type="entry name" value="HTH_18"/>
    <property type="match status" value="1"/>
</dbReference>
<dbReference type="Gene3D" id="1.10.10.60">
    <property type="entry name" value="Homeodomain-like"/>
    <property type="match status" value="1"/>
</dbReference>
<dbReference type="PROSITE" id="PS00041">
    <property type="entry name" value="HTH_ARAC_FAMILY_1"/>
    <property type="match status" value="1"/>
</dbReference>
<evidence type="ECO:0000313" key="6">
    <source>
        <dbReference type="Proteomes" id="UP000215884"/>
    </source>
</evidence>
<organism evidence="5 6">
    <name type="scientific">Bradyrhizobium amphicarpaeae</name>
    <dbReference type="NCBI Taxonomy" id="1404768"/>
    <lineage>
        <taxon>Bacteria</taxon>
        <taxon>Pseudomonadati</taxon>
        <taxon>Pseudomonadota</taxon>
        <taxon>Alphaproteobacteria</taxon>
        <taxon>Hyphomicrobiales</taxon>
        <taxon>Nitrobacteraceae</taxon>
        <taxon>Bradyrhizobium</taxon>
    </lineage>
</organism>
<protein>
    <submittedName>
        <fullName evidence="5">AraC family transcriptional regulator</fullName>
    </submittedName>
</protein>
<sequence length="316" mass="35488">MPVRWLKPSRFLSTESFVDFEQFRPNEVIGGGISKPTDPSNFSAHRAVLPLQGSLLVLQRSFARRLQTNMGTDEGVGLVIPIAFHSIANKATLDNSTIAVLRGRVETEAVEEHPNTYLMLRFDSDMSHRGWLDSGKGLSLIRPARPVMNRLKASILDIFCSASTCNDATDFGLLQGSLRESLYACLDAALMPREGTSIGRRGKFETYRKLVAELDEHISLLKHSPLYSDDLALRLHVSVRTLQTAVRTMHGVNLHHYIRSKRLWEVRKQLQFGPPAATVTNIAMANGFWHMGEFSVSYKSAFGELPSATRLRRQYF</sequence>
<evidence type="ECO:0000256" key="1">
    <source>
        <dbReference type="ARBA" id="ARBA00023015"/>
    </source>
</evidence>
<gene>
    <name evidence="5" type="ORF">CIT40_21615</name>
</gene>
<dbReference type="PANTHER" id="PTHR47893:SF1">
    <property type="entry name" value="REGULATORY PROTEIN PCHR"/>
    <property type="match status" value="1"/>
</dbReference>
<dbReference type="InterPro" id="IPR018060">
    <property type="entry name" value="HTH_AraC"/>
</dbReference>
<evidence type="ECO:0000259" key="4">
    <source>
        <dbReference type="PROSITE" id="PS01124"/>
    </source>
</evidence>
<dbReference type="Proteomes" id="UP000215884">
    <property type="component" value="Chromosome"/>
</dbReference>
<dbReference type="PANTHER" id="PTHR47893">
    <property type="entry name" value="REGULATORY PROTEIN PCHR"/>
    <property type="match status" value="1"/>
</dbReference>
<dbReference type="InterPro" id="IPR053142">
    <property type="entry name" value="PchR_regulatory_protein"/>
</dbReference>
<dbReference type="RefSeq" id="WP_094891543.1">
    <property type="nucleotide sequence ID" value="NZ_CP029426.2"/>
</dbReference>
<evidence type="ECO:0000256" key="2">
    <source>
        <dbReference type="ARBA" id="ARBA00023125"/>
    </source>
</evidence>
<dbReference type="GO" id="GO:0003700">
    <property type="term" value="F:DNA-binding transcription factor activity"/>
    <property type="evidence" value="ECO:0007669"/>
    <property type="project" value="InterPro"/>
</dbReference>
<accession>A0A2U8PXB4</accession>
<reference evidence="5 6" key="1">
    <citation type="journal article" date="2017" name="Syst. Appl. Microbiol.">
        <title>Soybeans inoculated with root zone soils of Canadian native legumes harbour diverse and novel Bradyrhizobium spp. that possess agricultural potential.</title>
        <authorList>
            <person name="Bromfield E.S.P."/>
            <person name="Cloutier S."/>
            <person name="Tambong J.T."/>
            <person name="Tran Thi T.V."/>
        </authorList>
    </citation>
    <scope>NUCLEOTIDE SEQUENCE [LARGE SCALE GENOMIC DNA]</scope>
    <source>
        <strain evidence="5 6">39S1MB</strain>
    </source>
</reference>
<dbReference type="AlphaFoldDB" id="A0A2U8PXB4"/>
<keyword evidence="2" id="KW-0238">DNA-binding</keyword>
<dbReference type="SMART" id="SM00342">
    <property type="entry name" value="HTH_ARAC"/>
    <property type="match status" value="1"/>
</dbReference>
<dbReference type="KEGG" id="brq:CIT40_21615"/>
<dbReference type="PROSITE" id="PS01124">
    <property type="entry name" value="HTH_ARAC_FAMILY_2"/>
    <property type="match status" value="1"/>
</dbReference>
<evidence type="ECO:0000313" key="5">
    <source>
        <dbReference type="EMBL" id="AWM02362.1"/>
    </source>
</evidence>
<name>A0A2U8PXB4_9BRAD</name>
<dbReference type="GO" id="GO:0043565">
    <property type="term" value="F:sequence-specific DNA binding"/>
    <property type="evidence" value="ECO:0007669"/>
    <property type="project" value="InterPro"/>
</dbReference>
<evidence type="ECO:0000256" key="3">
    <source>
        <dbReference type="ARBA" id="ARBA00023163"/>
    </source>
</evidence>
<keyword evidence="1" id="KW-0805">Transcription regulation</keyword>
<feature type="domain" description="HTH araC/xylS-type" evidence="4">
    <location>
        <begin position="208"/>
        <end position="312"/>
    </location>
</feature>
<keyword evidence="6" id="KW-1185">Reference proteome</keyword>
<dbReference type="EMBL" id="CP029426">
    <property type="protein sequence ID" value="AWM02362.1"/>
    <property type="molecule type" value="Genomic_DNA"/>
</dbReference>
<proteinExistence type="predicted"/>
<keyword evidence="3" id="KW-0804">Transcription</keyword>
<dbReference type="OrthoDB" id="9802263at2"/>